<gene>
    <name evidence="1" type="ORF">OL599_18460</name>
</gene>
<protein>
    <submittedName>
        <fullName evidence="1">Uncharacterized protein</fullName>
    </submittedName>
</protein>
<reference evidence="1" key="2">
    <citation type="submission" date="2022-10" db="EMBL/GenBank/DDBJ databases">
        <authorList>
            <person name="Trinh H.N."/>
        </authorList>
    </citation>
    <scope>NUCLEOTIDE SEQUENCE</scope>
    <source>
        <strain evidence="1">RN2-1</strain>
    </source>
</reference>
<organism evidence="1 2">
    <name type="scientific">Limobrevibacterium gyesilva</name>
    <dbReference type="NCBI Taxonomy" id="2991712"/>
    <lineage>
        <taxon>Bacteria</taxon>
        <taxon>Pseudomonadati</taxon>
        <taxon>Pseudomonadota</taxon>
        <taxon>Alphaproteobacteria</taxon>
        <taxon>Acetobacterales</taxon>
        <taxon>Acetobacteraceae</taxon>
        <taxon>Limobrevibacterium</taxon>
    </lineage>
</organism>
<comment type="caution">
    <text evidence="1">The sequence shown here is derived from an EMBL/GenBank/DDBJ whole genome shotgun (WGS) entry which is preliminary data.</text>
</comment>
<dbReference type="EMBL" id="JAPDNT010000021">
    <property type="protein sequence ID" value="MCW3476550.1"/>
    <property type="molecule type" value="Genomic_DNA"/>
</dbReference>
<dbReference type="Proteomes" id="UP001165679">
    <property type="component" value="Unassembled WGS sequence"/>
</dbReference>
<evidence type="ECO:0000313" key="1">
    <source>
        <dbReference type="EMBL" id="MCW3476550.1"/>
    </source>
</evidence>
<keyword evidence="2" id="KW-1185">Reference proteome</keyword>
<accession>A0AA41YPK3</accession>
<reference evidence="1" key="1">
    <citation type="submission" date="2022-09" db="EMBL/GenBank/DDBJ databases">
        <title>Rhodovastum sp. nov. RN2-1 isolated from soil in Seongnam, South Korea.</title>
        <authorList>
            <person name="Le N.T."/>
        </authorList>
    </citation>
    <scope>NUCLEOTIDE SEQUENCE</scope>
    <source>
        <strain evidence="1">RN2-1</strain>
    </source>
</reference>
<name>A0AA41YPK3_9PROT</name>
<feature type="non-terminal residue" evidence="1">
    <location>
        <position position="1"/>
    </location>
</feature>
<sequence length="78" mass="6552">GGHLAVPGAPGGGATAFSGTLVGGGNGGGAFATPGTLAPIATGLLAGNPGIAPGAGGTGGVIGGAGGNGGGGLVVIEY</sequence>
<evidence type="ECO:0000313" key="2">
    <source>
        <dbReference type="Proteomes" id="UP001165679"/>
    </source>
</evidence>
<dbReference type="AlphaFoldDB" id="A0AA41YPK3"/>
<proteinExistence type="predicted"/>